<organism evidence="5 6">
    <name type="scientific">Pelobates cultripes</name>
    <name type="common">Western spadefoot toad</name>
    <dbReference type="NCBI Taxonomy" id="61616"/>
    <lineage>
        <taxon>Eukaryota</taxon>
        <taxon>Metazoa</taxon>
        <taxon>Chordata</taxon>
        <taxon>Craniata</taxon>
        <taxon>Vertebrata</taxon>
        <taxon>Euteleostomi</taxon>
        <taxon>Amphibia</taxon>
        <taxon>Batrachia</taxon>
        <taxon>Anura</taxon>
        <taxon>Pelobatoidea</taxon>
        <taxon>Pelobatidae</taxon>
        <taxon>Pelobates</taxon>
    </lineage>
</organism>
<dbReference type="Proteomes" id="UP001295444">
    <property type="component" value="Chromosome 04"/>
</dbReference>
<name>A0AAD1RY22_PELCU</name>
<dbReference type="PANTHER" id="PTHR14224:SF27">
    <property type="entry name" value="LEUCINE-RICH REPEAT-CONTAINING PROTEIN 14B"/>
    <property type="match status" value="1"/>
</dbReference>
<evidence type="ECO:0000256" key="4">
    <source>
        <dbReference type="ARBA" id="ARBA00067566"/>
    </source>
</evidence>
<protein>
    <recommendedName>
        <fullName evidence="4">Leucine-rich repeat-containing protein 14B</fullName>
    </recommendedName>
</protein>
<evidence type="ECO:0000256" key="1">
    <source>
        <dbReference type="ARBA" id="ARBA00009552"/>
    </source>
</evidence>
<evidence type="ECO:0000313" key="6">
    <source>
        <dbReference type="Proteomes" id="UP001295444"/>
    </source>
</evidence>
<dbReference type="SUPFAM" id="SSF52047">
    <property type="entry name" value="RNI-like"/>
    <property type="match status" value="1"/>
</dbReference>
<comment type="similarity">
    <text evidence="1">Belongs to the PRAME family. LRRC14 subfamily.</text>
</comment>
<keyword evidence="3" id="KW-0677">Repeat</keyword>
<dbReference type="EMBL" id="OW240915">
    <property type="protein sequence ID" value="CAH2283464.1"/>
    <property type="molecule type" value="Genomic_DNA"/>
</dbReference>
<evidence type="ECO:0000256" key="2">
    <source>
        <dbReference type="ARBA" id="ARBA00022614"/>
    </source>
</evidence>
<keyword evidence="2" id="KW-0433">Leucine-rich repeat</keyword>
<dbReference type="AlphaFoldDB" id="A0AAD1RY22"/>
<keyword evidence="6" id="KW-1185">Reference proteome</keyword>
<sequence>MGIIDSGRQDRHKELLLTQNGFGYNPTSDTKLKDTQKFIRKMSIKRFFIKKNSEGQISESMNMERSIQKFKPKSKFCPNEKGSQIEAFNKMILRDFEKLGKNLGKDIKRKNLTDLENNILIGLKDRKELTIKSADKGGGVFVMSTKYYTTETYRLLDDHLTYTKLFYNPNLKFNQEFKVLLNNAKALDRNRLVTHHFDCSNNCCCHLLKIRLDSNVCLYANTKKLELKVDSYFRRMKTLKFIGAEVFISNQEYAQRNIKTLAHNLYPLLFKASYLHEKEEIIHALVENWPLEDFNLGKLLGKTVDCPEDITHWTCHHSLSACLWGLKSYVLNCSTMYSKRLKVVDISAIKDVETQECKCKKPLGRWERTKLLSQICYDLLIEMQQVKLYPSIFEVDIDVLCNIYITERSYELVVQALLMRCHSPLKIRCYNFRADNLSSNRFFYVVKLAEPAFLHKLEVVHNIRLGLYDLQVLLHKFQFPQLVSLTLPARTFNVTQHTTEDDVILSDIGEKLSNMTHLSEITLSFSTLTGRLRKLLSVLKTPLKILDVANCSLNNIDMAYLANSLHSEHLEVLDLSGHNVTVLFPTTFFKLLSKASQTLKTLVLEECDIDDTHVHMLALALTNCFKLQEFKFLGNPMTSQSIRHIFRMLAVLPLLKYVEFPVPKDCYPHDVIYPLDDSSLTKFDHEKYNRVKESLQVILMQANREDIIAVTPLFGSYDAAVQEISNELGTCLITSFKDTLEKVRASLEKL</sequence>
<accession>A0AAD1RY22</accession>
<evidence type="ECO:0000256" key="3">
    <source>
        <dbReference type="ARBA" id="ARBA00022737"/>
    </source>
</evidence>
<dbReference type="PANTHER" id="PTHR14224">
    <property type="entry name" value="SIMILAR TO PREFERENTIALLY EXPRESSED ANTIGEN IN MELANOMA-LIKE 3"/>
    <property type="match status" value="1"/>
</dbReference>
<gene>
    <name evidence="5" type="ORF">PECUL_23A029650</name>
</gene>
<proteinExistence type="inferred from homology"/>
<dbReference type="InterPro" id="IPR032675">
    <property type="entry name" value="LRR_dom_sf"/>
</dbReference>
<reference evidence="5" key="1">
    <citation type="submission" date="2022-03" db="EMBL/GenBank/DDBJ databases">
        <authorList>
            <person name="Alioto T."/>
            <person name="Alioto T."/>
            <person name="Gomez Garrido J."/>
        </authorList>
    </citation>
    <scope>NUCLEOTIDE SEQUENCE</scope>
</reference>
<dbReference type="Gene3D" id="3.80.10.10">
    <property type="entry name" value="Ribonuclease Inhibitor"/>
    <property type="match status" value="1"/>
</dbReference>
<dbReference type="InterPro" id="IPR050694">
    <property type="entry name" value="LRRC14/PRAME"/>
</dbReference>
<dbReference type="FunFam" id="3.80.10.10:FF:000313">
    <property type="entry name" value="Leucine rich repeat containing 14B"/>
    <property type="match status" value="1"/>
</dbReference>
<evidence type="ECO:0000313" key="5">
    <source>
        <dbReference type="EMBL" id="CAH2283464.1"/>
    </source>
</evidence>
<dbReference type="GO" id="GO:0005737">
    <property type="term" value="C:cytoplasm"/>
    <property type="evidence" value="ECO:0007669"/>
    <property type="project" value="TreeGrafter"/>
</dbReference>